<organism evidence="2">
    <name type="scientific">uncultured Acidobacteriota bacterium</name>
    <dbReference type="NCBI Taxonomy" id="171953"/>
    <lineage>
        <taxon>Bacteria</taxon>
        <taxon>Pseudomonadati</taxon>
        <taxon>Acidobacteriota</taxon>
        <taxon>environmental samples</taxon>
    </lineage>
</organism>
<reference evidence="2" key="1">
    <citation type="journal article" date="2005" name="Environ. Microbiol.">
        <title>Genetic and functional properties of uncultivated thermophilic crenarchaeotes from a subsurface gold mine as revealed by analysis of genome fragments.</title>
        <authorList>
            <person name="Nunoura T."/>
            <person name="Hirayama H."/>
            <person name="Takami H."/>
            <person name="Oida H."/>
            <person name="Nishi S."/>
            <person name="Shimamura S."/>
            <person name="Suzuki Y."/>
            <person name="Inagaki F."/>
            <person name="Takai K."/>
            <person name="Nealson K.H."/>
            <person name="Horikoshi K."/>
        </authorList>
    </citation>
    <scope>NUCLEOTIDE SEQUENCE</scope>
</reference>
<dbReference type="Gene3D" id="3.30.2310.20">
    <property type="entry name" value="RelE-like"/>
    <property type="match status" value="1"/>
</dbReference>
<dbReference type="Pfam" id="PF05016">
    <property type="entry name" value="ParE_toxin"/>
    <property type="match status" value="1"/>
</dbReference>
<accession>H5SDD7</accession>
<gene>
    <name evidence="2" type="ORF">HGMM_F13B08C31</name>
</gene>
<dbReference type="AlphaFoldDB" id="H5SDD7"/>
<reference evidence="2" key="2">
    <citation type="journal article" date="2012" name="PLoS ONE">
        <title>A Deeply Branching Thermophilic Bacterium with an Ancient Acetyl-CoA Pathway Dominates a Subsurface Ecosystem.</title>
        <authorList>
            <person name="Takami H."/>
            <person name="Noguchi H."/>
            <person name="Takaki Y."/>
            <person name="Uchiyama I."/>
            <person name="Toyoda A."/>
            <person name="Nishi S."/>
            <person name="Chee G.-J."/>
            <person name="Arai W."/>
            <person name="Nunoura T."/>
            <person name="Itoh T."/>
            <person name="Hattori M."/>
            <person name="Takai K."/>
        </authorList>
    </citation>
    <scope>NUCLEOTIDE SEQUENCE</scope>
</reference>
<proteinExistence type="predicted"/>
<dbReference type="InterPro" id="IPR052747">
    <property type="entry name" value="TA_system_RelE_toxin"/>
</dbReference>
<evidence type="ECO:0000313" key="2">
    <source>
        <dbReference type="EMBL" id="BAL54173.1"/>
    </source>
</evidence>
<dbReference type="SUPFAM" id="SSF143011">
    <property type="entry name" value="RelE-like"/>
    <property type="match status" value="1"/>
</dbReference>
<name>H5SDD7_9BACT</name>
<dbReference type="PANTHER" id="PTHR38813">
    <property type="match status" value="1"/>
</dbReference>
<dbReference type="EMBL" id="AP011679">
    <property type="protein sequence ID" value="BAL54173.1"/>
    <property type="molecule type" value="Genomic_DNA"/>
</dbReference>
<sequence>MWRVVYKKVFLHELKKLPKDVRAQVEEFAFTILPATADPLTLPNIQRLTGHREFYRVRFGDYRLGLRIDPQARVVECCRVKHRKDIYRFFP</sequence>
<dbReference type="PANTHER" id="PTHR38813:SF1">
    <property type="entry name" value="TOXIN RELE1-RELATED"/>
    <property type="match status" value="1"/>
</dbReference>
<dbReference type="InterPro" id="IPR007712">
    <property type="entry name" value="RelE/ParE_toxin"/>
</dbReference>
<protein>
    <submittedName>
        <fullName evidence="2">Plasmid stabilization system protein</fullName>
    </submittedName>
</protein>
<keyword evidence="1" id="KW-1277">Toxin-antitoxin system</keyword>
<dbReference type="InterPro" id="IPR035093">
    <property type="entry name" value="RelE/ParE_toxin_dom_sf"/>
</dbReference>
<evidence type="ECO:0000256" key="1">
    <source>
        <dbReference type="ARBA" id="ARBA00022649"/>
    </source>
</evidence>